<accession>Q2LW38</accession>
<name>Q2LW38_SYNAS</name>
<dbReference type="HOGENOM" id="CLU_3030796_0_0_7"/>
<sequence length="55" mass="6502">MRKRSERIKLLIDFICHFEDGAAQWLPSHEKDQESALYDNDASRTQLQERKPVNS</sequence>
<dbReference type="InParanoid" id="Q2LW38"/>
<evidence type="ECO:0000313" key="2">
    <source>
        <dbReference type="EMBL" id="ABC78298.1"/>
    </source>
</evidence>
<protein>
    <submittedName>
        <fullName evidence="2">Hypothetical cytosolic protein</fullName>
    </submittedName>
</protein>
<reference evidence="2 3" key="1">
    <citation type="journal article" date="2007" name="Proc. Natl. Acad. Sci. U.S.A.">
        <title>The genome of Syntrophus aciditrophicus: life at the thermodynamic limit of microbial growth.</title>
        <authorList>
            <person name="McInerney M.J."/>
            <person name="Rohlin L."/>
            <person name="Mouttaki H."/>
            <person name="Kim U."/>
            <person name="Krupp R.S."/>
            <person name="Rios-Hernandez L."/>
            <person name="Sieber J."/>
            <person name="Struchtemeyer C.G."/>
            <person name="Bhattacharyya A."/>
            <person name="Campbell J.W."/>
            <person name="Gunsalus R.P."/>
        </authorList>
    </citation>
    <scope>NUCLEOTIDE SEQUENCE [LARGE SCALE GENOMIC DNA]</scope>
    <source>
        <strain evidence="2 3">SB</strain>
    </source>
</reference>
<dbReference type="AlphaFoldDB" id="Q2LW38"/>
<evidence type="ECO:0000313" key="3">
    <source>
        <dbReference type="Proteomes" id="UP000001933"/>
    </source>
</evidence>
<organism evidence="2 3">
    <name type="scientific">Syntrophus aciditrophicus (strain SB)</name>
    <dbReference type="NCBI Taxonomy" id="56780"/>
    <lineage>
        <taxon>Bacteria</taxon>
        <taxon>Pseudomonadati</taxon>
        <taxon>Thermodesulfobacteriota</taxon>
        <taxon>Syntrophia</taxon>
        <taxon>Syntrophales</taxon>
        <taxon>Syntrophaceae</taxon>
        <taxon>Syntrophus</taxon>
    </lineage>
</organism>
<keyword evidence="3" id="KW-1185">Reference proteome</keyword>
<dbReference type="EMBL" id="CP000252">
    <property type="protein sequence ID" value="ABC78298.1"/>
    <property type="molecule type" value="Genomic_DNA"/>
</dbReference>
<proteinExistence type="predicted"/>
<dbReference type="Proteomes" id="UP000001933">
    <property type="component" value="Chromosome"/>
</dbReference>
<gene>
    <name evidence="2" type="ORF">SYN_02505</name>
</gene>
<evidence type="ECO:0000256" key="1">
    <source>
        <dbReference type="SAM" id="MobiDB-lite"/>
    </source>
</evidence>
<dbReference type="STRING" id="56780.SYN_02505"/>
<dbReference type="KEGG" id="sat:SYN_02505"/>
<feature type="region of interest" description="Disordered" evidence="1">
    <location>
        <begin position="33"/>
        <end position="55"/>
    </location>
</feature>